<feature type="signal peptide" evidence="10">
    <location>
        <begin position="1"/>
        <end position="25"/>
    </location>
</feature>
<dbReference type="CDD" id="cd00099">
    <property type="entry name" value="IgV"/>
    <property type="match status" value="2"/>
</dbReference>
<evidence type="ECO:0000256" key="4">
    <source>
        <dbReference type="ARBA" id="ARBA00022859"/>
    </source>
</evidence>
<dbReference type="PANTHER" id="PTHR19433">
    <property type="entry name" value="T-CELL RECEPTOR ALPHA CHAIN V REGION-RELATED"/>
    <property type="match status" value="1"/>
</dbReference>
<keyword evidence="9" id="KW-0812">Transmembrane</keyword>
<dbReference type="InterPro" id="IPR003599">
    <property type="entry name" value="Ig_sub"/>
</dbReference>
<feature type="chain" id="PRO_5043483019" evidence="10">
    <location>
        <begin position="26"/>
        <end position="361"/>
    </location>
</feature>
<keyword evidence="5 9" id="KW-0472">Membrane</keyword>
<dbReference type="AlphaFoldDB" id="A0AAV1FDI8"/>
<dbReference type="PANTHER" id="PTHR19433:SF111">
    <property type="entry name" value="T CELL RECEPTOR ALPHA VARIABLE 4"/>
    <property type="match status" value="1"/>
</dbReference>
<evidence type="ECO:0000256" key="7">
    <source>
        <dbReference type="ARBA" id="ARBA00023180"/>
    </source>
</evidence>
<evidence type="ECO:0000256" key="10">
    <source>
        <dbReference type="SAM" id="SignalP"/>
    </source>
</evidence>
<comment type="subcellular location">
    <subcellularLocation>
        <location evidence="1">Cell membrane</location>
    </subcellularLocation>
</comment>
<dbReference type="SMART" id="SM00406">
    <property type="entry name" value="IGv"/>
    <property type="match status" value="1"/>
</dbReference>
<evidence type="ECO:0000259" key="11">
    <source>
        <dbReference type="PROSITE" id="PS50835"/>
    </source>
</evidence>
<reference evidence="12" key="1">
    <citation type="submission" date="2023-08" db="EMBL/GenBank/DDBJ databases">
        <authorList>
            <person name="Alioto T."/>
            <person name="Alioto T."/>
            <person name="Gomez Garrido J."/>
        </authorList>
    </citation>
    <scope>NUCLEOTIDE SEQUENCE</scope>
</reference>
<keyword evidence="13" id="KW-1185">Reference proteome</keyword>
<protein>
    <submittedName>
        <fullName evidence="12">Uncharacterized protein LOC117816975</fullName>
    </submittedName>
</protein>
<organism evidence="12 13">
    <name type="scientific">Xyrichtys novacula</name>
    <name type="common">Pearly razorfish</name>
    <name type="synonym">Hemipteronotus novacula</name>
    <dbReference type="NCBI Taxonomy" id="13765"/>
    <lineage>
        <taxon>Eukaryota</taxon>
        <taxon>Metazoa</taxon>
        <taxon>Chordata</taxon>
        <taxon>Craniata</taxon>
        <taxon>Vertebrata</taxon>
        <taxon>Euteleostomi</taxon>
        <taxon>Actinopterygii</taxon>
        <taxon>Neopterygii</taxon>
        <taxon>Teleostei</taxon>
        <taxon>Neoteleostei</taxon>
        <taxon>Acanthomorphata</taxon>
        <taxon>Eupercaria</taxon>
        <taxon>Labriformes</taxon>
        <taxon>Labridae</taxon>
        <taxon>Xyrichtys</taxon>
    </lineage>
</organism>
<evidence type="ECO:0000313" key="13">
    <source>
        <dbReference type="Proteomes" id="UP001178508"/>
    </source>
</evidence>
<evidence type="ECO:0000256" key="5">
    <source>
        <dbReference type="ARBA" id="ARBA00023136"/>
    </source>
</evidence>
<dbReference type="InterPro" id="IPR036179">
    <property type="entry name" value="Ig-like_dom_sf"/>
</dbReference>
<gene>
    <name evidence="12" type="ORF">XNOV1_A005773</name>
</gene>
<dbReference type="EMBL" id="OY660869">
    <property type="protein sequence ID" value="CAJ1059006.1"/>
    <property type="molecule type" value="Genomic_DNA"/>
</dbReference>
<feature type="domain" description="Ig-like" evidence="11">
    <location>
        <begin position="140"/>
        <end position="234"/>
    </location>
</feature>
<dbReference type="InterPro" id="IPR052051">
    <property type="entry name" value="TCR_complex_component"/>
</dbReference>
<evidence type="ECO:0000256" key="6">
    <source>
        <dbReference type="ARBA" id="ARBA00023157"/>
    </source>
</evidence>
<evidence type="ECO:0000256" key="8">
    <source>
        <dbReference type="SAM" id="MobiDB-lite"/>
    </source>
</evidence>
<dbReference type="GO" id="GO:0005886">
    <property type="term" value="C:plasma membrane"/>
    <property type="evidence" value="ECO:0007669"/>
    <property type="project" value="UniProtKB-SubCell"/>
</dbReference>
<dbReference type="InterPro" id="IPR013106">
    <property type="entry name" value="Ig_V-set"/>
</dbReference>
<dbReference type="Pfam" id="PF07686">
    <property type="entry name" value="V-set"/>
    <property type="match status" value="1"/>
</dbReference>
<keyword evidence="4" id="KW-0391">Immunity</keyword>
<dbReference type="SUPFAM" id="SSF48726">
    <property type="entry name" value="Immunoglobulin"/>
    <property type="match status" value="2"/>
</dbReference>
<feature type="region of interest" description="Disordered" evidence="8">
    <location>
        <begin position="291"/>
        <end position="314"/>
    </location>
</feature>
<evidence type="ECO:0000256" key="1">
    <source>
        <dbReference type="ARBA" id="ARBA00004236"/>
    </source>
</evidence>
<dbReference type="GO" id="GO:0009617">
    <property type="term" value="P:response to bacterium"/>
    <property type="evidence" value="ECO:0007669"/>
    <property type="project" value="TreeGrafter"/>
</dbReference>
<keyword evidence="6" id="KW-1015">Disulfide bond</keyword>
<name>A0AAV1FDI8_XYRNO</name>
<dbReference type="GO" id="GO:0002376">
    <property type="term" value="P:immune system process"/>
    <property type="evidence" value="ECO:0007669"/>
    <property type="project" value="UniProtKB-KW"/>
</dbReference>
<feature type="transmembrane region" description="Helical" evidence="9">
    <location>
        <begin position="254"/>
        <end position="277"/>
    </location>
</feature>
<evidence type="ECO:0000313" key="12">
    <source>
        <dbReference type="EMBL" id="CAJ1059006.1"/>
    </source>
</evidence>
<accession>A0AAV1FDI8</accession>
<keyword evidence="3 10" id="KW-0732">Signal</keyword>
<dbReference type="PROSITE" id="PS50835">
    <property type="entry name" value="IG_LIKE"/>
    <property type="match status" value="2"/>
</dbReference>
<keyword evidence="9" id="KW-1133">Transmembrane helix</keyword>
<dbReference type="SMART" id="SM00409">
    <property type="entry name" value="IG"/>
    <property type="match status" value="2"/>
</dbReference>
<evidence type="ECO:0000256" key="2">
    <source>
        <dbReference type="ARBA" id="ARBA00022475"/>
    </source>
</evidence>
<keyword evidence="2" id="KW-1003">Cell membrane</keyword>
<dbReference type="InterPro" id="IPR013783">
    <property type="entry name" value="Ig-like_fold"/>
</dbReference>
<proteinExistence type="predicted"/>
<evidence type="ECO:0000256" key="9">
    <source>
        <dbReference type="SAM" id="Phobius"/>
    </source>
</evidence>
<keyword evidence="7" id="KW-0325">Glycoprotein</keyword>
<sequence length="361" mass="40026">MRFFCTMITRLAALSLLFTLALIQAAKVLQKISLTVAEAGGDVTLKCSVSEGKGTFFYWYKQPLGYMVQTVATGTYTKQTLAASFKNERFTVTEGEDHYFLSIRNVSKDDEATYFCHSGTAYSQSFVNGIFLAVKDRNQEKSVIVEQTPETASVQPGHSVMFRCSLPFTDRKTRVQCPGEHDVYWFRAGSGESLPGVIYTHKNRSFREEERGCVYSLSKTIQNSSDAGMYYCAVVTCGEILFGEGTTVETRSELYPVVIALGVLLACCVTLNAVLLFRGNRNQACEHCKGGSKSISHNPGHEKSTVQQSTNPDGGTEAENYAALTFSAREVRSVRKLRESPQECVYSTVRVDHHTPHHTSL</sequence>
<dbReference type="InterPro" id="IPR007110">
    <property type="entry name" value="Ig-like_dom"/>
</dbReference>
<dbReference type="Gene3D" id="2.60.40.10">
    <property type="entry name" value="Immunoglobulins"/>
    <property type="match status" value="2"/>
</dbReference>
<evidence type="ECO:0000256" key="3">
    <source>
        <dbReference type="ARBA" id="ARBA00022729"/>
    </source>
</evidence>
<dbReference type="Proteomes" id="UP001178508">
    <property type="component" value="Chromosome 6"/>
</dbReference>
<feature type="domain" description="Ig-like" evidence="11">
    <location>
        <begin position="26"/>
        <end position="116"/>
    </location>
</feature>